<evidence type="ECO:0000256" key="3">
    <source>
        <dbReference type="ARBA" id="ARBA00022691"/>
    </source>
</evidence>
<evidence type="ECO:0000256" key="4">
    <source>
        <dbReference type="ARBA" id="ARBA00022723"/>
    </source>
</evidence>
<evidence type="ECO:0000256" key="6">
    <source>
        <dbReference type="ARBA" id="ARBA00023014"/>
    </source>
</evidence>
<evidence type="ECO:0000313" key="9">
    <source>
        <dbReference type="Proteomes" id="UP000436825"/>
    </source>
</evidence>
<organism evidence="8 9">
    <name type="scientific">Bacteroides thetaiotaomicron</name>
    <dbReference type="NCBI Taxonomy" id="818"/>
    <lineage>
        <taxon>Bacteria</taxon>
        <taxon>Pseudomonadati</taxon>
        <taxon>Bacteroidota</taxon>
        <taxon>Bacteroidia</taxon>
        <taxon>Bacteroidales</taxon>
        <taxon>Bacteroidaceae</taxon>
        <taxon>Bacteroides</taxon>
    </lineage>
</organism>
<feature type="domain" description="Radical SAM core" evidence="7">
    <location>
        <begin position="26"/>
        <end position="218"/>
    </location>
</feature>
<reference evidence="8 9" key="1">
    <citation type="journal article" date="2019" name="Nat. Med.">
        <title>A library of human gut bacterial isolates paired with longitudinal multiomics data enables mechanistic microbiome research.</title>
        <authorList>
            <person name="Poyet M."/>
            <person name="Groussin M."/>
            <person name="Gibbons S.M."/>
            <person name="Avila-Pacheco J."/>
            <person name="Jiang X."/>
            <person name="Kearney S.M."/>
            <person name="Perrotta A.R."/>
            <person name="Berdy B."/>
            <person name="Zhao S."/>
            <person name="Lieberman T.D."/>
            <person name="Swanson P.K."/>
            <person name="Smith M."/>
            <person name="Roesemann S."/>
            <person name="Alexander J.E."/>
            <person name="Rich S.A."/>
            <person name="Livny J."/>
            <person name="Vlamakis H."/>
            <person name="Clish C."/>
            <person name="Bullock K."/>
            <person name="Deik A."/>
            <person name="Scott J."/>
            <person name="Pierce K.A."/>
            <person name="Xavier R.J."/>
            <person name="Alm E.J."/>
        </authorList>
    </citation>
    <scope>NUCLEOTIDE SEQUENCE [LARGE SCALE GENOMIC DNA]</scope>
    <source>
        <strain evidence="8 9">BIOML-A160</strain>
    </source>
</reference>
<evidence type="ECO:0000313" key="8">
    <source>
        <dbReference type="EMBL" id="KAB4456822.1"/>
    </source>
</evidence>
<keyword evidence="3" id="KW-0949">S-adenosyl-L-methionine</keyword>
<dbReference type="GO" id="GO:0051539">
    <property type="term" value="F:4 iron, 4 sulfur cluster binding"/>
    <property type="evidence" value="ECO:0007669"/>
    <property type="project" value="UniProtKB-KW"/>
</dbReference>
<keyword evidence="5" id="KW-0408">Iron</keyword>
<accession>A0A7J5JZ54</accession>
<evidence type="ECO:0000256" key="5">
    <source>
        <dbReference type="ARBA" id="ARBA00023004"/>
    </source>
</evidence>
<keyword evidence="6" id="KW-0411">Iron-sulfur</keyword>
<evidence type="ECO:0000256" key="1">
    <source>
        <dbReference type="ARBA" id="ARBA00001966"/>
    </source>
</evidence>
<dbReference type="SFLD" id="SFLDS00029">
    <property type="entry name" value="Radical_SAM"/>
    <property type="match status" value="1"/>
</dbReference>
<gene>
    <name evidence="8" type="ORF">GAN75_09590</name>
</gene>
<dbReference type="AlphaFoldDB" id="A0A7J5JZ54"/>
<dbReference type="InterPro" id="IPR013785">
    <property type="entry name" value="Aldolase_TIM"/>
</dbReference>
<evidence type="ECO:0000256" key="2">
    <source>
        <dbReference type="ARBA" id="ARBA00022485"/>
    </source>
</evidence>
<name>A0A7J5JZ54_BACT4</name>
<sequence length="218" mass="25491">MKTWIDRNFNSRREPIMGIERLRINSDGNGVTTLVGFYGCPLRCRYCLNPQCHGYKNRWMMISAKQLYREIKLDEIYMRMTGGGITFGGGEPCNRVRYIKEFRTLCGKDLKINIETSLNVRQENIKALIPIVDYWIVDVKDLNPDIYLSYTQHPINQLLNNLSLLKQEGIQDRILIRVPLIPGFNTIEDQKKSINNLRVMGFEKIESFHYILPSNEKK</sequence>
<dbReference type="Proteomes" id="UP000436825">
    <property type="component" value="Unassembled WGS sequence"/>
</dbReference>
<protein>
    <submittedName>
        <fullName evidence="8">Radical SAM protein</fullName>
    </submittedName>
</protein>
<dbReference type="EMBL" id="WCRW01000005">
    <property type="protein sequence ID" value="KAB4456822.1"/>
    <property type="molecule type" value="Genomic_DNA"/>
</dbReference>
<dbReference type="GO" id="GO:0003824">
    <property type="term" value="F:catalytic activity"/>
    <property type="evidence" value="ECO:0007669"/>
    <property type="project" value="InterPro"/>
</dbReference>
<dbReference type="Pfam" id="PF04055">
    <property type="entry name" value="Radical_SAM"/>
    <property type="match status" value="1"/>
</dbReference>
<comment type="cofactor">
    <cofactor evidence="1">
        <name>[4Fe-4S] cluster</name>
        <dbReference type="ChEBI" id="CHEBI:49883"/>
    </cofactor>
</comment>
<dbReference type="InterPro" id="IPR058240">
    <property type="entry name" value="rSAM_sf"/>
</dbReference>
<comment type="caution">
    <text evidence="8">The sequence shown here is derived from an EMBL/GenBank/DDBJ whole genome shotgun (WGS) entry which is preliminary data.</text>
</comment>
<keyword evidence="4" id="KW-0479">Metal-binding</keyword>
<dbReference type="PROSITE" id="PS51918">
    <property type="entry name" value="RADICAL_SAM"/>
    <property type="match status" value="1"/>
</dbReference>
<keyword evidence="2" id="KW-0004">4Fe-4S</keyword>
<dbReference type="PANTHER" id="PTHR30352">
    <property type="entry name" value="PYRUVATE FORMATE-LYASE-ACTIVATING ENZYME"/>
    <property type="match status" value="1"/>
</dbReference>
<evidence type="ECO:0000259" key="7">
    <source>
        <dbReference type="PROSITE" id="PS51918"/>
    </source>
</evidence>
<dbReference type="InterPro" id="IPR034457">
    <property type="entry name" value="Organic_radical-activating"/>
</dbReference>
<dbReference type="Gene3D" id="3.20.20.70">
    <property type="entry name" value="Aldolase class I"/>
    <property type="match status" value="1"/>
</dbReference>
<dbReference type="InterPro" id="IPR007197">
    <property type="entry name" value="rSAM"/>
</dbReference>
<dbReference type="PANTHER" id="PTHR30352:SF4">
    <property type="entry name" value="PYRUVATE FORMATE-LYASE 2-ACTIVATING ENZYME"/>
    <property type="match status" value="1"/>
</dbReference>
<proteinExistence type="predicted"/>
<dbReference type="SUPFAM" id="SSF102114">
    <property type="entry name" value="Radical SAM enzymes"/>
    <property type="match status" value="1"/>
</dbReference>
<dbReference type="GO" id="GO:0046872">
    <property type="term" value="F:metal ion binding"/>
    <property type="evidence" value="ECO:0007669"/>
    <property type="project" value="UniProtKB-KW"/>
</dbReference>